<reference evidence="2" key="1">
    <citation type="journal article" date="2019" name="Int. J. Syst. Evol. Microbiol.">
        <title>The Global Catalogue of Microorganisms (GCM) 10K type strain sequencing project: providing services to taxonomists for standard genome sequencing and annotation.</title>
        <authorList>
            <consortium name="The Broad Institute Genomics Platform"/>
            <consortium name="The Broad Institute Genome Sequencing Center for Infectious Disease"/>
            <person name="Wu L."/>
            <person name="Ma J."/>
        </authorList>
    </citation>
    <scope>NUCLEOTIDE SEQUENCE [LARGE SCALE GENOMIC DNA]</scope>
    <source>
        <strain evidence="2">KCTC 52042</strain>
    </source>
</reference>
<name>A0ABW5JM52_9BACT</name>
<evidence type="ECO:0000313" key="2">
    <source>
        <dbReference type="Proteomes" id="UP001597460"/>
    </source>
</evidence>
<sequence length="290" mass="34110">MAEYGLYEVYFLEVDKERNLVFYDTGKYQLIYLPKGQIDDLRTIGNGKGRGPAEFGNPFDLKFDKKGDIWLADVERMEVQQWGPKGDFIQSFQIDKYARPSKLAVTDLGNIYILSEQYTPEGIIYKYTSKGEKIISFQKPEVRDYRSVLYFEGDMQVLGEELIISGRVKPYLRRYTTNGQLKYSTGIVGFKNIDNILIHEKRWRSRNKELIRATIDIEVYDNIIYTGISNRIDRWIRIIDLYKPNGEYKSSIHLKNPARNFSVYGNKVFTLEYNYDNDEIYLGEYEVSRK</sequence>
<dbReference type="Gene3D" id="2.120.10.30">
    <property type="entry name" value="TolB, C-terminal domain"/>
    <property type="match status" value="1"/>
</dbReference>
<comment type="caution">
    <text evidence="1">The sequence shown here is derived from an EMBL/GenBank/DDBJ whole genome shotgun (WGS) entry which is preliminary data.</text>
</comment>
<protein>
    <recommendedName>
        <fullName evidence="3">6-bladed beta-propeller</fullName>
    </recommendedName>
</protein>
<dbReference type="SUPFAM" id="SSF101898">
    <property type="entry name" value="NHL repeat"/>
    <property type="match status" value="1"/>
</dbReference>
<accession>A0ABW5JM52</accession>
<proteinExistence type="predicted"/>
<evidence type="ECO:0000313" key="1">
    <source>
        <dbReference type="EMBL" id="MFD2532442.1"/>
    </source>
</evidence>
<dbReference type="Proteomes" id="UP001597460">
    <property type="component" value="Unassembled WGS sequence"/>
</dbReference>
<organism evidence="1 2">
    <name type="scientific">Gracilimonas halophila</name>
    <dbReference type="NCBI Taxonomy" id="1834464"/>
    <lineage>
        <taxon>Bacteria</taxon>
        <taxon>Pseudomonadati</taxon>
        <taxon>Balneolota</taxon>
        <taxon>Balneolia</taxon>
        <taxon>Balneolales</taxon>
        <taxon>Balneolaceae</taxon>
        <taxon>Gracilimonas</taxon>
    </lineage>
</organism>
<evidence type="ECO:0008006" key="3">
    <source>
        <dbReference type="Google" id="ProtNLM"/>
    </source>
</evidence>
<dbReference type="EMBL" id="JBHULI010000024">
    <property type="protein sequence ID" value="MFD2532442.1"/>
    <property type="molecule type" value="Genomic_DNA"/>
</dbReference>
<gene>
    <name evidence="1" type="ORF">ACFSVN_08300</name>
</gene>
<dbReference type="InterPro" id="IPR011042">
    <property type="entry name" value="6-blade_b-propeller_TolB-like"/>
</dbReference>
<keyword evidence="2" id="KW-1185">Reference proteome</keyword>